<evidence type="ECO:0000259" key="5">
    <source>
        <dbReference type="PROSITE" id="PS50893"/>
    </source>
</evidence>
<keyword evidence="4" id="KW-0812">Transmembrane</keyword>
<reference evidence="6" key="1">
    <citation type="submission" date="2017-10" db="EMBL/GenBank/DDBJ databases">
        <title>Genome-wide analysis of the first isolated strain mycoplasma dispar GS01.</title>
        <authorList>
            <person name="Hao H."/>
            <person name="Chen S."/>
            <person name="Zhao P."/>
            <person name="Chu Y."/>
            <person name="Liu Y."/>
        </authorList>
    </citation>
    <scope>NUCLEOTIDE SEQUENCE [LARGE SCALE GENOMIC DNA]</scope>
    <source>
        <strain evidence="6">GS01</strain>
    </source>
</reference>
<keyword evidence="2" id="KW-0547">Nucleotide-binding</keyword>
<keyword evidence="3 6" id="KW-0067">ATP-binding</keyword>
<evidence type="ECO:0000256" key="3">
    <source>
        <dbReference type="ARBA" id="ARBA00022840"/>
    </source>
</evidence>
<dbReference type="EMBL" id="CP024161">
    <property type="protein sequence ID" value="ATP59971.1"/>
    <property type="molecule type" value="Genomic_DNA"/>
</dbReference>
<dbReference type="InterPro" id="IPR003439">
    <property type="entry name" value="ABC_transporter-like_ATP-bd"/>
</dbReference>
<evidence type="ECO:0000256" key="1">
    <source>
        <dbReference type="ARBA" id="ARBA00022448"/>
    </source>
</evidence>
<dbReference type="Pfam" id="PF00005">
    <property type="entry name" value="ABC_tran"/>
    <property type="match status" value="1"/>
</dbReference>
<keyword evidence="1" id="KW-0813">Transport</keyword>
<name>A0ABN5DRT3_9BACT</name>
<dbReference type="SUPFAM" id="SSF52540">
    <property type="entry name" value="P-loop containing nucleoside triphosphate hydrolases"/>
    <property type="match status" value="1"/>
</dbReference>
<dbReference type="PROSITE" id="PS50893">
    <property type="entry name" value="ABC_TRANSPORTER_2"/>
    <property type="match status" value="1"/>
</dbReference>
<dbReference type="Gene3D" id="3.40.50.300">
    <property type="entry name" value="P-loop containing nucleotide triphosphate hydrolases"/>
    <property type="match status" value="1"/>
</dbReference>
<feature type="transmembrane region" description="Helical" evidence="4">
    <location>
        <begin position="722"/>
        <end position="744"/>
    </location>
</feature>
<feature type="transmembrane region" description="Helical" evidence="4">
    <location>
        <begin position="675"/>
        <end position="702"/>
    </location>
</feature>
<protein>
    <submittedName>
        <fullName evidence="6">ABC transporter ATP-binding protein</fullName>
    </submittedName>
</protein>
<keyword evidence="4" id="KW-0472">Membrane</keyword>
<feature type="domain" description="ABC transporter" evidence="5">
    <location>
        <begin position="2"/>
        <end position="226"/>
    </location>
</feature>
<dbReference type="RefSeq" id="WP_099452167.1">
    <property type="nucleotide sequence ID" value="NZ_CP024161.1"/>
</dbReference>
<keyword evidence="4" id="KW-1133">Transmembrane helix</keyword>
<feature type="transmembrane region" description="Helical" evidence="4">
    <location>
        <begin position="253"/>
        <end position="274"/>
    </location>
</feature>
<proteinExistence type="predicted"/>
<sequence length="758" mass="86970">MIKINSLTKKIDDNIIFENLDLEIPENKISFIIGNSGVGKTTLINLIAGFIEKDEGQILFFKNNEILKKPLIDVVFQDFNLINEISIENNIAVASVISKRQANLKTLENQANFLGLDNEKLKQKVGDLSTGEKQRVAVLRAFSRDSDFILLDEPTGNLDEENAISVFDALKKISINKTVLVVSHNLELAKKYADRIILIEQGKVRITENTPDSPPTELLEKSQENKDKTEKSTFFQKVKIAFLLAFVDIKTKFLSTILTIFLFLLLIFAVVLFANLNITAKNVNYPEIKKLNLDSVIISNKNFVFQDSDIEQIKKNNLKIQKILPEYNANPQISFFLEDQSKNKIFAKNNIILTVDESDFFKNRFSFDNKNIEGNFIKNENEIILSIDTVNELKIDNPIGKKINIFYIYDLTEPGKYLDTEAIIVGVYHKKVIENFTPSLVHWKKLKTLIEKTNNKTKPFTKIGFFDKKYTSQFSLATFPPNLDINKTYFDDAIDKNKFKIISGRLPKAIDEIAISSNFNLDITNVFAQINSKFDGNNFKLKIVGTFEEKSNDQKSNEQQSVILNYKIKEISDKLFPTHLRLYFDNKDLYNNIDQFVQKYKEGSEQYYWTRGGLQQILSQMINSQFTMLVALFSSVIIFAIILFVIISFYAKNLSNLKQKSIGIFKALGAKTAEIFLYHWLTLIIISVLVLIFGMIFSVPIIPEIYKLISGQEFAMPSYSQIAVLFLLVWSSMFVIMSVLYMLISIKTYRKKVVNLLK</sequence>
<dbReference type="Proteomes" id="UP000224629">
    <property type="component" value="Chromosome"/>
</dbReference>
<feature type="transmembrane region" description="Helical" evidence="4">
    <location>
        <begin position="626"/>
        <end position="651"/>
    </location>
</feature>
<organism evidence="6 7">
    <name type="scientific">Mesomycoplasma dispar</name>
    <dbReference type="NCBI Taxonomy" id="86660"/>
    <lineage>
        <taxon>Bacteria</taxon>
        <taxon>Bacillati</taxon>
        <taxon>Mycoplasmatota</taxon>
        <taxon>Mycoplasmoidales</taxon>
        <taxon>Metamycoplasmataceae</taxon>
        <taxon>Mesomycoplasma</taxon>
    </lineage>
</organism>
<dbReference type="InterPro" id="IPR050093">
    <property type="entry name" value="ABC_SmlMolc_Importer"/>
</dbReference>
<dbReference type="PANTHER" id="PTHR42781:SF9">
    <property type="entry name" value="AMINO ACID ABC TRANSPORTER, ATP-BINDING PROTEIN-RELATED"/>
    <property type="match status" value="1"/>
</dbReference>
<gene>
    <name evidence="6" type="ORF">CSW10_03565</name>
</gene>
<dbReference type="SMART" id="SM00382">
    <property type="entry name" value="AAA"/>
    <property type="match status" value="1"/>
</dbReference>
<dbReference type="PANTHER" id="PTHR42781">
    <property type="entry name" value="SPERMIDINE/PUTRESCINE IMPORT ATP-BINDING PROTEIN POTA"/>
    <property type="match status" value="1"/>
</dbReference>
<keyword evidence="7" id="KW-1185">Reference proteome</keyword>
<evidence type="ECO:0000313" key="7">
    <source>
        <dbReference type="Proteomes" id="UP000224629"/>
    </source>
</evidence>
<dbReference type="GO" id="GO:0005524">
    <property type="term" value="F:ATP binding"/>
    <property type="evidence" value="ECO:0007669"/>
    <property type="project" value="UniProtKB-KW"/>
</dbReference>
<evidence type="ECO:0000313" key="6">
    <source>
        <dbReference type="EMBL" id="ATP59971.1"/>
    </source>
</evidence>
<evidence type="ECO:0000256" key="4">
    <source>
        <dbReference type="SAM" id="Phobius"/>
    </source>
</evidence>
<dbReference type="InterPro" id="IPR003593">
    <property type="entry name" value="AAA+_ATPase"/>
</dbReference>
<dbReference type="InterPro" id="IPR027417">
    <property type="entry name" value="P-loop_NTPase"/>
</dbReference>
<evidence type="ECO:0000256" key="2">
    <source>
        <dbReference type="ARBA" id="ARBA00022741"/>
    </source>
</evidence>
<accession>A0ABN5DRT3</accession>